<accession>A0ABY7D0B2</accession>
<evidence type="ECO:0000313" key="2">
    <source>
        <dbReference type="EMBL" id="WAQ88392.1"/>
    </source>
</evidence>
<name>A0ABY7D0B2_9BASI</name>
<feature type="compositionally biased region" description="Polar residues" evidence="1">
    <location>
        <begin position="135"/>
        <end position="154"/>
    </location>
</feature>
<dbReference type="Proteomes" id="UP001164743">
    <property type="component" value="Chromosome 9A"/>
</dbReference>
<gene>
    <name evidence="2" type="ORF">PtA15_9A519</name>
</gene>
<evidence type="ECO:0000256" key="1">
    <source>
        <dbReference type="SAM" id="MobiDB-lite"/>
    </source>
</evidence>
<feature type="region of interest" description="Disordered" evidence="1">
    <location>
        <begin position="134"/>
        <end position="154"/>
    </location>
</feature>
<dbReference type="RefSeq" id="XP_053023947.1">
    <property type="nucleotide sequence ID" value="XM_053172736.1"/>
</dbReference>
<protein>
    <submittedName>
        <fullName evidence="2">Uncharacterized protein</fullName>
    </submittedName>
</protein>
<keyword evidence="3" id="KW-1185">Reference proteome</keyword>
<dbReference type="EMBL" id="CP110429">
    <property type="protein sequence ID" value="WAQ88392.1"/>
    <property type="molecule type" value="Genomic_DNA"/>
</dbReference>
<reference evidence="2" key="1">
    <citation type="submission" date="2022-10" db="EMBL/GenBank/DDBJ databases">
        <title>Puccinia triticina Genome sequencing and assembly.</title>
        <authorList>
            <person name="Li C."/>
        </authorList>
    </citation>
    <scope>NUCLEOTIDE SEQUENCE</scope>
    <source>
        <strain evidence="2">Pt15</strain>
    </source>
</reference>
<evidence type="ECO:0000313" key="3">
    <source>
        <dbReference type="Proteomes" id="UP001164743"/>
    </source>
</evidence>
<sequence length="154" mass="17192">MVLIRGPASKCPGCKRPGCAISEYYVEKNLNCKIIDQCGHPQVLEGVYYPKVPDLATQDQHPPSKKKYTSIGTPYSRYHQKNKEVLDGVFFPMVPSLATPDQPPPTSMLVNLAPTEQQIPYEFKFLKTKAKEVESSSNPSTLANTEITQQTKSF</sequence>
<organism evidence="2 3">
    <name type="scientific">Puccinia triticina</name>
    <dbReference type="NCBI Taxonomy" id="208348"/>
    <lineage>
        <taxon>Eukaryota</taxon>
        <taxon>Fungi</taxon>
        <taxon>Dikarya</taxon>
        <taxon>Basidiomycota</taxon>
        <taxon>Pucciniomycotina</taxon>
        <taxon>Pucciniomycetes</taxon>
        <taxon>Pucciniales</taxon>
        <taxon>Pucciniaceae</taxon>
        <taxon>Puccinia</taxon>
    </lineage>
</organism>
<proteinExistence type="predicted"/>
<dbReference type="GeneID" id="77813631"/>